<accession>A0ABX1TIB7</accession>
<gene>
    <name evidence="2" type="ORF">E4P82_07865</name>
</gene>
<feature type="non-terminal residue" evidence="2">
    <location>
        <position position="75"/>
    </location>
</feature>
<sequence>MAWPKEIPGKRYPSDLTDEEWEILEPILKKADPYTTGRPRKVDLREVINAIFLPEQDGLSMAGIWPKDFSPLIPL</sequence>
<organism evidence="2 3">
    <name type="scientific">Candidatus Competibacter phosphatis</name>
    <dbReference type="NCBI Taxonomy" id="221280"/>
    <lineage>
        <taxon>Bacteria</taxon>
        <taxon>Pseudomonadati</taxon>
        <taxon>Pseudomonadota</taxon>
        <taxon>Gammaproteobacteria</taxon>
        <taxon>Candidatus Competibacteraceae</taxon>
        <taxon>Candidatus Competibacter</taxon>
    </lineage>
</organism>
<dbReference type="EMBL" id="SPMZ01000021">
    <property type="protein sequence ID" value="NMQ19123.1"/>
    <property type="molecule type" value="Genomic_DNA"/>
</dbReference>
<dbReference type="Proteomes" id="UP000760480">
    <property type="component" value="Unassembled WGS sequence"/>
</dbReference>
<evidence type="ECO:0000313" key="2">
    <source>
        <dbReference type="EMBL" id="NMQ19123.1"/>
    </source>
</evidence>
<dbReference type="InterPro" id="IPR025161">
    <property type="entry name" value="IS402-like_dom"/>
</dbReference>
<evidence type="ECO:0000259" key="1">
    <source>
        <dbReference type="Pfam" id="PF13340"/>
    </source>
</evidence>
<keyword evidence="3" id="KW-1185">Reference proteome</keyword>
<evidence type="ECO:0000313" key="3">
    <source>
        <dbReference type="Proteomes" id="UP000760480"/>
    </source>
</evidence>
<feature type="domain" description="Insertion element IS402-like" evidence="1">
    <location>
        <begin position="16"/>
        <end position="53"/>
    </location>
</feature>
<dbReference type="RefSeq" id="WP_169248385.1">
    <property type="nucleotide sequence ID" value="NZ_SPMZ01000021.1"/>
</dbReference>
<reference evidence="2 3" key="1">
    <citation type="submission" date="2019-03" db="EMBL/GenBank/DDBJ databases">
        <title>Metabolic reconstructions from genomes of highly enriched 'Candidatus Accumulibacter' and 'Candidatus Competibacter' bioreactor populations.</title>
        <authorList>
            <person name="Annavajhala M.K."/>
            <person name="Welles L."/>
            <person name="Abbas B."/>
            <person name="Sorokin D."/>
            <person name="Park H."/>
            <person name="Van Loosdrecht M."/>
            <person name="Chandran K."/>
        </authorList>
    </citation>
    <scope>NUCLEOTIDE SEQUENCE [LARGE SCALE GENOMIC DNA]</scope>
    <source>
        <strain evidence="2 3">SBR_G</strain>
    </source>
</reference>
<proteinExistence type="predicted"/>
<name>A0ABX1TIB7_9GAMM</name>
<comment type="caution">
    <text evidence="2">The sequence shown here is derived from an EMBL/GenBank/DDBJ whole genome shotgun (WGS) entry which is preliminary data.</text>
</comment>
<dbReference type="Pfam" id="PF13340">
    <property type="entry name" value="DUF4096"/>
    <property type="match status" value="1"/>
</dbReference>
<protein>
    <submittedName>
        <fullName evidence="2">Transposase</fullName>
    </submittedName>
</protein>